<accession>A0A285J480</accession>
<keyword evidence="2" id="KW-1185">Reference proteome</keyword>
<dbReference type="AlphaFoldDB" id="A0A285J480"/>
<evidence type="ECO:0000313" key="2">
    <source>
        <dbReference type="Proteomes" id="UP000219612"/>
    </source>
</evidence>
<sequence length="120" mass="12892">MLPDLSEYRLDRSLTDAPFEGVAVPGLSAEFYHRPDGDRVATVGRYSCAGRDFLLAWGYADEPHCRKSAVHDETTGGWHHPTDGCPTVRVERAGGEVVGLAVLTPAGQWLSTAGATRPGK</sequence>
<dbReference type="Proteomes" id="UP000219612">
    <property type="component" value="Unassembled WGS sequence"/>
</dbReference>
<protein>
    <submittedName>
        <fullName evidence="1">Uncharacterized protein</fullName>
    </submittedName>
</protein>
<name>A0A285J480_9ACTN</name>
<dbReference type="OrthoDB" id="5187921at2"/>
<gene>
    <name evidence="1" type="ORF">SAMN05421748_115126</name>
</gene>
<proteinExistence type="predicted"/>
<dbReference type="EMBL" id="OBDY01000015">
    <property type="protein sequence ID" value="SNY54657.1"/>
    <property type="molecule type" value="Genomic_DNA"/>
</dbReference>
<reference evidence="2" key="1">
    <citation type="submission" date="2017-09" db="EMBL/GenBank/DDBJ databases">
        <authorList>
            <person name="Varghese N."/>
            <person name="Submissions S."/>
        </authorList>
    </citation>
    <scope>NUCLEOTIDE SEQUENCE [LARGE SCALE GENOMIC DNA]</scope>
    <source>
        <strain evidence="2">CGMCC 4.6857</strain>
    </source>
</reference>
<organism evidence="1 2">
    <name type="scientific">Paractinoplanes atraurantiacus</name>
    <dbReference type="NCBI Taxonomy" id="1036182"/>
    <lineage>
        <taxon>Bacteria</taxon>
        <taxon>Bacillati</taxon>
        <taxon>Actinomycetota</taxon>
        <taxon>Actinomycetes</taxon>
        <taxon>Micromonosporales</taxon>
        <taxon>Micromonosporaceae</taxon>
        <taxon>Paractinoplanes</taxon>
    </lineage>
</organism>
<dbReference type="RefSeq" id="WP_097323522.1">
    <property type="nucleotide sequence ID" value="NZ_OBDY01000015.1"/>
</dbReference>
<evidence type="ECO:0000313" key="1">
    <source>
        <dbReference type="EMBL" id="SNY54657.1"/>
    </source>
</evidence>